<organism evidence="2 3">
    <name type="scientific">Nitzschia inconspicua</name>
    <dbReference type="NCBI Taxonomy" id="303405"/>
    <lineage>
        <taxon>Eukaryota</taxon>
        <taxon>Sar</taxon>
        <taxon>Stramenopiles</taxon>
        <taxon>Ochrophyta</taxon>
        <taxon>Bacillariophyta</taxon>
        <taxon>Bacillariophyceae</taxon>
        <taxon>Bacillariophycidae</taxon>
        <taxon>Bacillariales</taxon>
        <taxon>Bacillariaceae</taxon>
        <taxon>Nitzschia</taxon>
    </lineage>
</organism>
<dbReference type="InterPro" id="IPR026505">
    <property type="entry name" value="Solute_c_fam_35_mem_F3/F4"/>
</dbReference>
<feature type="transmembrane region" description="Helical" evidence="1">
    <location>
        <begin position="228"/>
        <end position="249"/>
    </location>
</feature>
<protein>
    <submittedName>
        <fullName evidence="2">EamA-like transporter family protein</fullName>
    </submittedName>
</protein>
<comment type="caution">
    <text evidence="2">The sequence shown here is derived from an EMBL/GenBank/DDBJ whole genome shotgun (WGS) entry which is preliminary data.</text>
</comment>
<evidence type="ECO:0000313" key="3">
    <source>
        <dbReference type="Proteomes" id="UP000693970"/>
    </source>
</evidence>
<dbReference type="AlphaFoldDB" id="A0A9K3LNL6"/>
<reference evidence="2" key="2">
    <citation type="submission" date="2021-04" db="EMBL/GenBank/DDBJ databases">
        <authorList>
            <person name="Podell S."/>
        </authorList>
    </citation>
    <scope>NUCLEOTIDE SEQUENCE</scope>
    <source>
        <strain evidence="2">Hildebrandi</strain>
    </source>
</reference>
<dbReference type="Proteomes" id="UP000693970">
    <property type="component" value="Unassembled WGS sequence"/>
</dbReference>
<feature type="transmembrane region" description="Helical" evidence="1">
    <location>
        <begin position="283"/>
        <end position="306"/>
    </location>
</feature>
<feature type="transmembrane region" description="Helical" evidence="1">
    <location>
        <begin position="186"/>
        <end position="207"/>
    </location>
</feature>
<sequence length="365" mass="41138">MPAMYCQKPLLQALIVFFYLSTWVANGEMLQKGTTQLYKRPAAITWFSYNFMTLSFLWVAALRRLNAPKDFQNKENKRESLTNYWRHRFQEWAGTMGITKAVGVCVCISQLLMALNVFMVSGLQCISVSLSNAIYQLQTPLTILLSMIWLKERFCATQAKGIILAIVGVAFIVVPPLDSKYPCIKGILQTIVSSMIGAVYLISWRWLDRKNAAESSTREGFVDAHFTLGMIGVCNLLTGWPILIILHILDIEQFEWPNDRTVWSWLIVNGIVEYLFDVACAVAIYVTSPVVVSVTAPLTIPLSILVDRKLQTNEIGIPLDWFLFAGGVLVLVGTVLMKTKPYLSKITRSASEKRKQEDYGSQMVV</sequence>
<dbReference type="PANTHER" id="PTHR19346">
    <property type="entry name" value="SUGAR PHOSPHATE TRANSPORTER DOMAIN-CONTAINING PROTEIN"/>
    <property type="match status" value="1"/>
</dbReference>
<feature type="transmembrane region" description="Helical" evidence="1">
    <location>
        <begin position="261"/>
        <end position="276"/>
    </location>
</feature>
<feature type="transmembrane region" description="Helical" evidence="1">
    <location>
        <begin position="318"/>
        <end position="337"/>
    </location>
</feature>
<keyword evidence="1" id="KW-0472">Membrane</keyword>
<reference evidence="2" key="1">
    <citation type="journal article" date="2021" name="Sci. Rep.">
        <title>Diploid genomic architecture of Nitzschia inconspicua, an elite biomass production diatom.</title>
        <authorList>
            <person name="Oliver A."/>
            <person name="Podell S."/>
            <person name="Pinowska A."/>
            <person name="Traller J.C."/>
            <person name="Smith S.R."/>
            <person name="McClure R."/>
            <person name="Beliaev A."/>
            <person name="Bohutskyi P."/>
            <person name="Hill E.A."/>
            <person name="Rabines A."/>
            <person name="Zheng H."/>
            <person name="Allen L.Z."/>
            <person name="Kuo A."/>
            <person name="Grigoriev I.V."/>
            <person name="Allen A.E."/>
            <person name="Hazlebeck D."/>
            <person name="Allen E.E."/>
        </authorList>
    </citation>
    <scope>NUCLEOTIDE SEQUENCE</scope>
    <source>
        <strain evidence="2">Hildebrandi</strain>
    </source>
</reference>
<keyword evidence="1" id="KW-1133">Transmembrane helix</keyword>
<dbReference type="EMBL" id="JAGRRH010000009">
    <property type="protein sequence ID" value="KAG7365064.1"/>
    <property type="molecule type" value="Genomic_DNA"/>
</dbReference>
<keyword evidence="1" id="KW-0812">Transmembrane</keyword>
<evidence type="ECO:0000256" key="1">
    <source>
        <dbReference type="SAM" id="Phobius"/>
    </source>
</evidence>
<name>A0A9K3LNL6_9STRA</name>
<feature type="transmembrane region" description="Helical" evidence="1">
    <location>
        <begin position="133"/>
        <end position="150"/>
    </location>
</feature>
<dbReference type="OrthoDB" id="1436450at2759"/>
<feature type="transmembrane region" description="Helical" evidence="1">
    <location>
        <begin position="101"/>
        <end position="121"/>
    </location>
</feature>
<feature type="transmembrane region" description="Helical" evidence="1">
    <location>
        <begin position="43"/>
        <end position="62"/>
    </location>
</feature>
<dbReference type="PANTHER" id="PTHR19346:SF4">
    <property type="entry name" value="SUGAR PHOSPHATE TRANSPORTER DOMAIN-CONTAINING PROTEIN"/>
    <property type="match status" value="1"/>
</dbReference>
<proteinExistence type="predicted"/>
<gene>
    <name evidence="2" type="ORF">IV203_038267</name>
</gene>
<feature type="transmembrane region" description="Helical" evidence="1">
    <location>
        <begin position="157"/>
        <end position="174"/>
    </location>
</feature>
<accession>A0A9K3LNL6</accession>
<keyword evidence="3" id="KW-1185">Reference proteome</keyword>
<evidence type="ECO:0000313" key="2">
    <source>
        <dbReference type="EMBL" id="KAG7365064.1"/>
    </source>
</evidence>